<evidence type="ECO:0000313" key="3">
    <source>
        <dbReference type="Proteomes" id="UP000001881"/>
    </source>
</evidence>
<name>F7WA16_SORMK</name>
<dbReference type="SUPFAM" id="SSF53335">
    <property type="entry name" value="S-adenosyl-L-methionine-dependent methyltransferases"/>
    <property type="match status" value="1"/>
</dbReference>
<reference evidence="2 3" key="1">
    <citation type="journal article" date="2010" name="PLoS Genet.">
        <title>De novo assembly of a 40 Mb eukaryotic genome from short sequence reads: Sordaria macrospora, a model organism for fungal morphogenesis.</title>
        <authorList>
            <person name="Nowrousian M."/>
            <person name="Stajich J."/>
            <person name="Chu M."/>
            <person name="Engh I."/>
            <person name="Espagne E."/>
            <person name="Halliday K."/>
            <person name="Kamerewerd J."/>
            <person name="Kempken F."/>
            <person name="Knab B."/>
            <person name="Kuo H.C."/>
            <person name="Osiewacz H.D."/>
            <person name="Poeggeler S."/>
            <person name="Read N."/>
            <person name="Seiler S."/>
            <person name="Smith K."/>
            <person name="Zickler D."/>
            <person name="Kueck U."/>
            <person name="Freitag M."/>
        </authorList>
    </citation>
    <scope>NUCLEOTIDE SEQUENCE [LARGE SCALE GENOMIC DNA]</scope>
    <source>
        <strain evidence="3">ATCC MYA-333 / DSM 997 / K(L3346) / K-hell</strain>
        <tissue evidence="2">Mycelium</tissue>
    </source>
</reference>
<sequence>MGASSKSPTSPKSPSSPGSQSPKSEQPPPRRHQLPLTPGQHRSAPRNKRCWYSPCIVLDSLAEDPADDGASTISSLASTTASLSSSIYDYRTIHGRTYHAEIGNAESWEPNDQRHVDALEIFHHSMVQLDGKLYLSPLDKKKIHKVLDVGTGNGMWAMQVLSLSVYQVRAG</sequence>
<protein>
    <submittedName>
        <fullName evidence="2">WGS project CABT00000000 data, contig 2.57</fullName>
    </submittedName>
</protein>
<keyword evidence="3" id="KW-1185">Reference proteome</keyword>
<dbReference type="AlphaFoldDB" id="F7WA16"/>
<feature type="compositionally biased region" description="Low complexity" evidence="1">
    <location>
        <begin position="1"/>
        <end position="24"/>
    </location>
</feature>
<dbReference type="Proteomes" id="UP000001881">
    <property type="component" value="Unassembled WGS sequence"/>
</dbReference>
<dbReference type="InParanoid" id="F7WA16"/>
<dbReference type="STRING" id="771870.F7WA16"/>
<evidence type="ECO:0000313" key="2">
    <source>
        <dbReference type="EMBL" id="CCC14084.1"/>
    </source>
</evidence>
<proteinExistence type="predicted"/>
<comment type="caution">
    <text evidence="2">The sequence shown here is derived from an EMBL/GenBank/DDBJ whole genome shotgun (WGS) entry which is preliminary data.</text>
</comment>
<gene>
    <name evidence="2" type="ORF">SMAC_08395</name>
</gene>
<dbReference type="HOGENOM" id="CLU_1563846_0_0_1"/>
<dbReference type="EMBL" id="CABT02000057">
    <property type="protein sequence ID" value="CCC14084.1"/>
    <property type="molecule type" value="Genomic_DNA"/>
</dbReference>
<feature type="region of interest" description="Disordered" evidence="1">
    <location>
        <begin position="1"/>
        <end position="46"/>
    </location>
</feature>
<accession>F7WA16</accession>
<dbReference type="OrthoDB" id="2013972at2759"/>
<dbReference type="VEuPathDB" id="FungiDB:SMAC_08395"/>
<organism evidence="2 3">
    <name type="scientific">Sordaria macrospora (strain ATCC MYA-333 / DSM 997 / K(L3346) / K-hell)</name>
    <dbReference type="NCBI Taxonomy" id="771870"/>
    <lineage>
        <taxon>Eukaryota</taxon>
        <taxon>Fungi</taxon>
        <taxon>Dikarya</taxon>
        <taxon>Ascomycota</taxon>
        <taxon>Pezizomycotina</taxon>
        <taxon>Sordariomycetes</taxon>
        <taxon>Sordariomycetidae</taxon>
        <taxon>Sordariales</taxon>
        <taxon>Sordariaceae</taxon>
        <taxon>Sordaria</taxon>
    </lineage>
</organism>
<evidence type="ECO:0000256" key="1">
    <source>
        <dbReference type="SAM" id="MobiDB-lite"/>
    </source>
</evidence>
<dbReference type="InterPro" id="IPR029063">
    <property type="entry name" value="SAM-dependent_MTases_sf"/>
</dbReference>